<accession>E4Y296</accession>
<sequence>MPCQNIQNECFSPRGLNFLPRDAPAWVNTLCVFRNCLFVPSDAAFVLLRSPLFFVCPALFFS</sequence>
<reference evidence="1" key="1">
    <citation type="journal article" date="2010" name="Science">
        <title>Plasticity of animal genome architecture unmasked by rapid evolution of a pelagic tunicate.</title>
        <authorList>
            <person name="Denoeud F."/>
            <person name="Henriet S."/>
            <person name="Mungpakdee S."/>
            <person name="Aury J.M."/>
            <person name="Da Silva C."/>
            <person name="Brinkmann H."/>
            <person name="Mikhaleva J."/>
            <person name="Olsen L.C."/>
            <person name="Jubin C."/>
            <person name="Canestro C."/>
            <person name="Bouquet J.M."/>
            <person name="Danks G."/>
            <person name="Poulain J."/>
            <person name="Campsteijn C."/>
            <person name="Adamski M."/>
            <person name="Cross I."/>
            <person name="Yadetie F."/>
            <person name="Muffato M."/>
            <person name="Louis A."/>
            <person name="Butcher S."/>
            <person name="Tsagkogeorga G."/>
            <person name="Konrad A."/>
            <person name="Singh S."/>
            <person name="Jensen M.F."/>
            <person name="Cong E.H."/>
            <person name="Eikeseth-Otteraa H."/>
            <person name="Noel B."/>
            <person name="Anthouard V."/>
            <person name="Porcel B.M."/>
            <person name="Kachouri-Lafond R."/>
            <person name="Nishino A."/>
            <person name="Ugolini M."/>
            <person name="Chourrout P."/>
            <person name="Nishida H."/>
            <person name="Aasland R."/>
            <person name="Huzurbazar S."/>
            <person name="Westhof E."/>
            <person name="Delsuc F."/>
            <person name="Lehrach H."/>
            <person name="Reinhardt R."/>
            <person name="Weissenbach J."/>
            <person name="Roy S.W."/>
            <person name="Artiguenave F."/>
            <person name="Postlethwait J.H."/>
            <person name="Manak J.R."/>
            <person name="Thompson E.M."/>
            <person name="Jaillon O."/>
            <person name="Du Pasquier L."/>
            <person name="Boudinot P."/>
            <person name="Liberles D.A."/>
            <person name="Volff J.N."/>
            <person name="Philippe H."/>
            <person name="Lenhard B."/>
            <person name="Roest Crollius H."/>
            <person name="Wincker P."/>
            <person name="Chourrout D."/>
        </authorList>
    </citation>
    <scope>NUCLEOTIDE SEQUENCE [LARGE SCALE GENOMIC DNA]</scope>
</reference>
<dbReference type="Proteomes" id="UP000001307">
    <property type="component" value="Unassembled WGS sequence"/>
</dbReference>
<gene>
    <name evidence="1" type="ORF">GSOID_T00016288001</name>
</gene>
<protein>
    <submittedName>
        <fullName evidence="1">Uncharacterized protein</fullName>
    </submittedName>
</protein>
<evidence type="ECO:0000313" key="2">
    <source>
        <dbReference type="Proteomes" id="UP000001307"/>
    </source>
</evidence>
<evidence type="ECO:0000313" key="1">
    <source>
        <dbReference type="EMBL" id="CBY15990.1"/>
    </source>
</evidence>
<keyword evidence="2" id="KW-1185">Reference proteome</keyword>
<dbReference type="InParanoid" id="E4Y296"/>
<proteinExistence type="predicted"/>
<name>E4Y296_OIKDI</name>
<organism evidence="1">
    <name type="scientific">Oikopleura dioica</name>
    <name type="common">Tunicate</name>
    <dbReference type="NCBI Taxonomy" id="34765"/>
    <lineage>
        <taxon>Eukaryota</taxon>
        <taxon>Metazoa</taxon>
        <taxon>Chordata</taxon>
        <taxon>Tunicata</taxon>
        <taxon>Appendicularia</taxon>
        <taxon>Copelata</taxon>
        <taxon>Oikopleuridae</taxon>
        <taxon>Oikopleura</taxon>
    </lineage>
</organism>
<dbReference type="AlphaFoldDB" id="E4Y296"/>
<dbReference type="EMBL" id="FN653790">
    <property type="protein sequence ID" value="CBY15990.1"/>
    <property type="molecule type" value="Genomic_DNA"/>
</dbReference>